<dbReference type="Gene3D" id="1.10.3720.10">
    <property type="entry name" value="MetI-like"/>
    <property type="match status" value="1"/>
</dbReference>
<dbReference type="CDD" id="cd06261">
    <property type="entry name" value="TM_PBP2"/>
    <property type="match status" value="1"/>
</dbReference>
<feature type="transmembrane region" description="Helical" evidence="7">
    <location>
        <begin position="236"/>
        <end position="262"/>
    </location>
</feature>
<feature type="domain" description="ABC transmembrane type-1" evidence="8">
    <location>
        <begin position="95"/>
        <end position="305"/>
    </location>
</feature>
<feature type="transmembrane region" description="Helical" evidence="7">
    <location>
        <begin position="12"/>
        <end position="32"/>
    </location>
</feature>
<reference evidence="9 10" key="1">
    <citation type="submission" date="2023-07" db="EMBL/GenBank/DDBJ databases">
        <title>Sorghum-associated microbial communities from plants grown in Nebraska, USA.</title>
        <authorList>
            <person name="Schachtman D."/>
        </authorList>
    </citation>
    <scope>NUCLEOTIDE SEQUENCE [LARGE SCALE GENOMIC DNA]</scope>
    <source>
        <strain evidence="9 10">2980</strain>
    </source>
</reference>
<evidence type="ECO:0000313" key="9">
    <source>
        <dbReference type="EMBL" id="MDR6868374.1"/>
    </source>
</evidence>
<evidence type="ECO:0000256" key="6">
    <source>
        <dbReference type="ARBA" id="ARBA00023136"/>
    </source>
</evidence>
<dbReference type="InterPro" id="IPR035906">
    <property type="entry name" value="MetI-like_sf"/>
</dbReference>
<feature type="transmembrane region" description="Helical" evidence="7">
    <location>
        <begin position="175"/>
        <end position="194"/>
    </location>
</feature>
<evidence type="ECO:0000256" key="4">
    <source>
        <dbReference type="ARBA" id="ARBA00022692"/>
    </source>
</evidence>
<dbReference type="Pfam" id="PF19300">
    <property type="entry name" value="BPD_transp_1_N"/>
    <property type="match status" value="1"/>
</dbReference>
<dbReference type="InterPro" id="IPR045621">
    <property type="entry name" value="BPD_transp_1_N"/>
</dbReference>
<name>A0ABU1SFJ6_9MICO</name>
<keyword evidence="4 7" id="KW-0812">Transmembrane</keyword>
<comment type="subcellular location">
    <subcellularLocation>
        <location evidence="1 7">Cell membrane</location>
        <topology evidence="1 7">Multi-pass membrane protein</topology>
    </subcellularLocation>
</comment>
<evidence type="ECO:0000256" key="1">
    <source>
        <dbReference type="ARBA" id="ARBA00004651"/>
    </source>
</evidence>
<evidence type="ECO:0000256" key="5">
    <source>
        <dbReference type="ARBA" id="ARBA00022989"/>
    </source>
</evidence>
<dbReference type="PROSITE" id="PS50928">
    <property type="entry name" value="ABC_TM1"/>
    <property type="match status" value="1"/>
</dbReference>
<dbReference type="EMBL" id="JAVDUM010000014">
    <property type="protein sequence ID" value="MDR6868374.1"/>
    <property type="molecule type" value="Genomic_DNA"/>
</dbReference>
<evidence type="ECO:0000256" key="2">
    <source>
        <dbReference type="ARBA" id="ARBA00022448"/>
    </source>
</evidence>
<accession>A0ABU1SFJ6</accession>
<dbReference type="PANTHER" id="PTHR43163">
    <property type="entry name" value="DIPEPTIDE TRANSPORT SYSTEM PERMEASE PROTEIN DPPB-RELATED"/>
    <property type="match status" value="1"/>
</dbReference>
<evidence type="ECO:0000256" key="3">
    <source>
        <dbReference type="ARBA" id="ARBA00022475"/>
    </source>
</evidence>
<comment type="caution">
    <text evidence="9">The sequence shown here is derived from an EMBL/GenBank/DDBJ whole genome shotgun (WGS) entry which is preliminary data.</text>
</comment>
<keyword evidence="10" id="KW-1185">Reference proteome</keyword>
<evidence type="ECO:0000256" key="7">
    <source>
        <dbReference type="RuleBase" id="RU363032"/>
    </source>
</evidence>
<dbReference type="SUPFAM" id="SSF161098">
    <property type="entry name" value="MetI-like"/>
    <property type="match status" value="1"/>
</dbReference>
<keyword evidence="3" id="KW-1003">Cell membrane</keyword>
<dbReference type="InterPro" id="IPR000515">
    <property type="entry name" value="MetI-like"/>
</dbReference>
<gene>
    <name evidence="9" type="ORF">J2Y69_002990</name>
</gene>
<dbReference type="Proteomes" id="UP001259347">
    <property type="component" value="Unassembled WGS sequence"/>
</dbReference>
<feature type="transmembrane region" description="Helical" evidence="7">
    <location>
        <begin position="131"/>
        <end position="155"/>
    </location>
</feature>
<organism evidence="9 10">
    <name type="scientific">Microbacterium resistens</name>
    <dbReference type="NCBI Taxonomy" id="156977"/>
    <lineage>
        <taxon>Bacteria</taxon>
        <taxon>Bacillati</taxon>
        <taxon>Actinomycetota</taxon>
        <taxon>Actinomycetes</taxon>
        <taxon>Micrococcales</taxon>
        <taxon>Microbacteriaceae</taxon>
        <taxon>Microbacterium</taxon>
    </lineage>
</organism>
<sequence>MLMFAARRLAQLVPMLLIVTAVIFALINTAGYDVVDAITTPSMSEATKEAMRAKFGLDQPLWVQYGLWLGNVVQGDFGYSLVSRHSIAADLATRIPNTIALIGPAYLTAFILAIVLGLAAGSRPGSRLDRIIDGVCSVAIATPTFWFALLVIFVFGFQLRAFPILGMHSVGRTDYADYLAHFAMPFLVLVVALFPNLTRYVRAAAATQQAEDYVLVQRAFGAGRWTILSRHVSRNVLLPVITQVGLAVPILVTGAIVTESIFGWPGVGEYLLTASSSLDYPVILTVLLLSAVLVVLGNLLADLLYVAADPRIRLGRRAR</sequence>
<evidence type="ECO:0000313" key="10">
    <source>
        <dbReference type="Proteomes" id="UP001259347"/>
    </source>
</evidence>
<keyword evidence="2 7" id="KW-0813">Transport</keyword>
<comment type="similarity">
    <text evidence="7">Belongs to the binding-protein-dependent transport system permease family.</text>
</comment>
<feature type="transmembrane region" description="Helical" evidence="7">
    <location>
        <begin position="99"/>
        <end position="119"/>
    </location>
</feature>
<evidence type="ECO:0000259" key="8">
    <source>
        <dbReference type="PROSITE" id="PS50928"/>
    </source>
</evidence>
<dbReference type="RefSeq" id="WP_310022126.1">
    <property type="nucleotide sequence ID" value="NZ_JAVDUM010000014.1"/>
</dbReference>
<proteinExistence type="inferred from homology"/>
<keyword evidence="6 7" id="KW-0472">Membrane</keyword>
<keyword evidence="5 7" id="KW-1133">Transmembrane helix</keyword>
<protein>
    <submittedName>
        <fullName evidence="9">Peptide/nickel transport system permease protein</fullName>
    </submittedName>
</protein>
<dbReference type="PANTHER" id="PTHR43163:SF6">
    <property type="entry name" value="DIPEPTIDE TRANSPORT SYSTEM PERMEASE PROTEIN DPPB-RELATED"/>
    <property type="match status" value="1"/>
</dbReference>
<dbReference type="Pfam" id="PF00528">
    <property type="entry name" value="BPD_transp_1"/>
    <property type="match status" value="1"/>
</dbReference>
<feature type="transmembrane region" description="Helical" evidence="7">
    <location>
        <begin position="282"/>
        <end position="307"/>
    </location>
</feature>